<feature type="compositionally biased region" description="Basic and acidic residues" evidence="1">
    <location>
        <begin position="43"/>
        <end position="53"/>
    </location>
</feature>
<feature type="compositionally biased region" description="Gly residues" evidence="1">
    <location>
        <begin position="28"/>
        <end position="38"/>
    </location>
</feature>
<organism evidence="2 3">
    <name type="scientific">Colletotrichum sidae</name>
    <dbReference type="NCBI Taxonomy" id="1347389"/>
    <lineage>
        <taxon>Eukaryota</taxon>
        <taxon>Fungi</taxon>
        <taxon>Dikarya</taxon>
        <taxon>Ascomycota</taxon>
        <taxon>Pezizomycotina</taxon>
        <taxon>Sordariomycetes</taxon>
        <taxon>Hypocreomycetidae</taxon>
        <taxon>Glomerellales</taxon>
        <taxon>Glomerellaceae</taxon>
        <taxon>Colletotrichum</taxon>
        <taxon>Colletotrichum orbiculare species complex</taxon>
    </lineage>
</organism>
<dbReference type="EMBL" id="QAPF01000620">
    <property type="protein sequence ID" value="TEA10373.1"/>
    <property type="molecule type" value="Genomic_DNA"/>
</dbReference>
<feature type="region of interest" description="Disordered" evidence="1">
    <location>
        <begin position="1"/>
        <end position="61"/>
    </location>
</feature>
<evidence type="ECO:0000256" key="1">
    <source>
        <dbReference type="SAM" id="MobiDB-lite"/>
    </source>
</evidence>
<proteinExistence type="predicted"/>
<evidence type="ECO:0000313" key="3">
    <source>
        <dbReference type="Proteomes" id="UP000295604"/>
    </source>
</evidence>
<gene>
    <name evidence="2" type="ORF">C8034_v010287</name>
</gene>
<dbReference type="Proteomes" id="UP000295604">
    <property type="component" value="Unassembled WGS sequence"/>
</dbReference>
<dbReference type="AlphaFoldDB" id="A0A4R8T349"/>
<keyword evidence="3" id="KW-1185">Reference proteome</keyword>
<sequence length="125" mass="13515">MTNRRVLSRPSANDGRSGGIGPAASQGQGQGEGQGQGQGQELRGMETNRRTDRQSITYRSSRESVCWDGCALGGHQRGHRVPRHGDRGRDVTEGCNASLEGFELATRSRPAVEALRVTVHRSIAF</sequence>
<evidence type="ECO:0000313" key="2">
    <source>
        <dbReference type="EMBL" id="TEA10373.1"/>
    </source>
</evidence>
<name>A0A4R8T349_9PEZI</name>
<accession>A0A4R8T349</accession>
<reference evidence="2 3" key="1">
    <citation type="submission" date="2018-11" db="EMBL/GenBank/DDBJ databases">
        <title>Genome sequence and assembly of Colletotrichum sidae.</title>
        <authorList>
            <person name="Gan P."/>
            <person name="Shirasu K."/>
        </authorList>
    </citation>
    <scope>NUCLEOTIDE SEQUENCE [LARGE SCALE GENOMIC DNA]</scope>
    <source>
        <strain evidence="2 3">CBS 518.97</strain>
    </source>
</reference>
<comment type="caution">
    <text evidence="2">The sequence shown here is derived from an EMBL/GenBank/DDBJ whole genome shotgun (WGS) entry which is preliminary data.</text>
</comment>
<protein>
    <submittedName>
        <fullName evidence="2">Uncharacterized protein</fullName>
    </submittedName>
</protein>